<evidence type="ECO:0000313" key="5">
    <source>
        <dbReference type="Proteomes" id="UP001159428"/>
    </source>
</evidence>
<evidence type="ECO:0000259" key="3">
    <source>
        <dbReference type="Pfam" id="PF00685"/>
    </source>
</evidence>
<accession>A0AAU9VQL4</accession>
<keyword evidence="2" id="KW-0808">Transferase</keyword>
<dbReference type="InterPro" id="IPR000863">
    <property type="entry name" value="Sulfotransferase_dom"/>
</dbReference>
<organism evidence="4 5">
    <name type="scientific">Pocillopora meandrina</name>
    <dbReference type="NCBI Taxonomy" id="46732"/>
    <lineage>
        <taxon>Eukaryota</taxon>
        <taxon>Metazoa</taxon>
        <taxon>Cnidaria</taxon>
        <taxon>Anthozoa</taxon>
        <taxon>Hexacorallia</taxon>
        <taxon>Scleractinia</taxon>
        <taxon>Astrocoeniina</taxon>
        <taxon>Pocilloporidae</taxon>
        <taxon>Pocillopora</taxon>
    </lineage>
</organism>
<dbReference type="AlphaFoldDB" id="A0AAU9VQL4"/>
<keyword evidence="5" id="KW-1185">Reference proteome</keyword>
<evidence type="ECO:0000313" key="4">
    <source>
        <dbReference type="EMBL" id="CAH3031896.1"/>
    </source>
</evidence>
<name>A0AAU9VQL4_9CNID</name>
<sequence>MASYPIIQEREGEWTSNEMIEILGFRIPAFFVYGSQGPELLCDFITNFQTKPDDVFIVSYPKSGTTWVQEIVWQIYHDGEISHNVLGDRILYIEKALLPESTHLDIKSMPSPRLFKSHLSYDAIPKSTDEAKTTCKYIYVARNPKDAAVSSYKFMGSFGTNGMNAPWEFYAKLYIEGKTVYNKWSDHVLGWWKHRHDPNVLFLKYEDLQKLSSCHLESDLQSNVRMISKFLNKPLSEEVISLITEQCTFKGMMKNVQSFTLGDKIEGPKFLCKGVVGNWKEHFTPELNQRFEKEVLAKLKGSGLEFDFEL</sequence>
<dbReference type="PANTHER" id="PTHR11783">
    <property type="entry name" value="SULFOTRANSFERASE SULT"/>
    <property type="match status" value="1"/>
</dbReference>
<evidence type="ECO:0000256" key="2">
    <source>
        <dbReference type="ARBA" id="ARBA00022679"/>
    </source>
</evidence>
<protein>
    <recommendedName>
        <fullName evidence="3">Sulfotransferase domain-containing protein</fullName>
    </recommendedName>
</protein>
<dbReference type="SUPFAM" id="SSF52540">
    <property type="entry name" value="P-loop containing nucleoside triphosphate hydrolases"/>
    <property type="match status" value="1"/>
</dbReference>
<dbReference type="Proteomes" id="UP001159428">
    <property type="component" value="Unassembled WGS sequence"/>
</dbReference>
<dbReference type="Gene3D" id="3.40.50.300">
    <property type="entry name" value="P-loop containing nucleotide triphosphate hydrolases"/>
    <property type="match status" value="1"/>
</dbReference>
<dbReference type="GO" id="GO:0008146">
    <property type="term" value="F:sulfotransferase activity"/>
    <property type="evidence" value="ECO:0007669"/>
    <property type="project" value="InterPro"/>
</dbReference>
<comment type="similarity">
    <text evidence="1">Belongs to the sulfotransferase 1 family.</text>
</comment>
<reference evidence="4 5" key="1">
    <citation type="submission" date="2022-05" db="EMBL/GenBank/DDBJ databases">
        <authorList>
            <consortium name="Genoscope - CEA"/>
            <person name="William W."/>
        </authorList>
    </citation>
    <scope>NUCLEOTIDE SEQUENCE [LARGE SCALE GENOMIC DNA]</scope>
</reference>
<gene>
    <name evidence="4" type="ORF">PMEA_00000719</name>
</gene>
<proteinExistence type="inferred from homology"/>
<feature type="domain" description="Sulfotransferase" evidence="3">
    <location>
        <begin position="52"/>
        <end position="303"/>
    </location>
</feature>
<dbReference type="Pfam" id="PF00685">
    <property type="entry name" value="Sulfotransfer_1"/>
    <property type="match status" value="1"/>
</dbReference>
<dbReference type="EMBL" id="CALNXJ010000001">
    <property type="protein sequence ID" value="CAH3031896.1"/>
    <property type="molecule type" value="Genomic_DNA"/>
</dbReference>
<evidence type="ECO:0000256" key="1">
    <source>
        <dbReference type="ARBA" id="ARBA00005771"/>
    </source>
</evidence>
<comment type="caution">
    <text evidence="4">The sequence shown here is derived from an EMBL/GenBank/DDBJ whole genome shotgun (WGS) entry which is preliminary data.</text>
</comment>
<dbReference type="InterPro" id="IPR027417">
    <property type="entry name" value="P-loop_NTPase"/>
</dbReference>